<dbReference type="Gene3D" id="2.60.40.680">
    <property type="match status" value="1"/>
</dbReference>
<dbReference type="PROSITE" id="PS51766">
    <property type="entry name" value="DOCKERIN"/>
    <property type="match status" value="1"/>
</dbReference>
<dbReference type="GO" id="GO:0004553">
    <property type="term" value="F:hydrolase activity, hydrolyzing O-glycosyl compounds"/>
    <property type="evidence" value="ECO:0007669"/>
    <property type="project" value="InterPro"/>
</dbReference>
<keyword evidence="3" id="KW-1185">Reference proteome</keyword>
<dbReference type="CDD" id="cd14254">
    <property type="entry name" value="Dockerin_II"/>
    <property type="match status" value="1"/>
</dbReference>
<dbReference type="Pfam" id="PF00404">
    <property type="entry name" value="Dockerin_1"/>
    <property type="match status" value="1"/>
</dbReference>
<dbReference type="AlphaFoldDB" id="A0A1Y6K7U6"/>
<accession>A0A1Y6K7U6</accession>
<dbReference type="KEGG" id="abat:CFX1CAM_1604"/>
<evidence type="ECO:0000313" key="3">
    <source>
        <dbReference type="Proteomes" id="UP000195514"/>
    </source>
</evidence>
<evidence type="ECO:0000259" key="1">
    <source>
        <dbReference type="PROSITE" id="PS51766"/>
    </source>
</evidence>
<dbReference type="SUPFAM" id="SSF49384">
    <property type="entry name" value="Carbohydrate-binding domain"/>
    <property type="match status" value="1"/>
</dbReference>
<organism evidence="2 3">
    <name type="scientific">Candidatus Brevifilum fermentans</name>
    <dbReference type="NCBI Taxonomy" id="1986204"/>
    <lineage>
        <taxon>Bacteria</taxon>
        <taxon>Bacillati</taxon>
        <taxon>Chloroflexota</taxon>
        <taxon>Anaerolineae</taxon>
        <taxon>Anaerolineales</taxon>
        <taxon>Anaerolineaceae</taxon>
        <taxon>Candidatus Brevifilum</taxon>
    </lineage>
</organism>
<dbReference type="InterPro" id="IPR036439">
    <property type="entry name" value="Dockerin_dom_sf"/>
</dbReference>
<gene>
    <name evidence="2" type="ORF">CFX1CAM_1604</name>
</gene>
<feature type="domain" description="Dockerin" evidence="1">
    <location>
        <begin position="265"/>
        <end position="328"/>
    </location>
</feature>
<dbReference type="InterPro" id="IPR016134">
    <property type="entry name" value="Dockerin_dom"/>
</dbReference>
<dbReference type="InterPro" id="IPR008965">
    <property type="entry name" value="CBM2/CBM3_carb-bd_dom_sf"/>
</dbReference>
<dbReference type="EMBL" id="LT859958">
    <property type="protein sequence ID" value="SMX54669.1"/>
    <property type="molecule type" value="Genomic_DNA"/>
</dbReference>
<evidence type="ECO:0000313" key="2">
    <source>
        <dbReference type="EMBL" id="SMX54669.1"/>
    </source>
</evidence>
<proteinExistence type="predicted"/>
<reference evidence="3" key="1">
    <citation type="submission" date="2017-05" db="EMBL/GenBank/DDBJ databases">
        <authorList>
            <person name="Kirkegaard R."/>
            <person name="Mcilroy J S."/>
        </authorList>
    </citation>
    <scope>NUCLEOTIDE SEQUENCE [LARGE SCALE GENOMIC DNA]</scope>
</reference>
<dbReference type="GO" id="GO:0000272">
    <property type="term" value="P:polysaccharide catabolic process"/>
    <property type="evidence" value="ECO:0007669"/>
    <property type="project" value="InterPro"/>
</dbReference>
<dbReference type="Gene3D" id="1.10.1330.10">
    <property type="entry name" value="Dockerin domain"/>
    <property type="match status" value="1"/>
</dbReference>
<dbReference type="SUPFAM" id="SSF63446">
    <property type="entry name" value="Type I dockerin domain"/>
    <property type="match status" value="1"/>
</dbReference>
<dbReference type="CDD" id="cd08547">
    <property type="entry name" value="Type_II_cohesin"/>
    <property type="match status" value="1"/>
</dbReference>
<dbReference type="PROSITE" id="PS00018">
    <property type="entry name" value="EF_HAND_1"/>
    <property type="match status" value="2"/>
</dbReference>
<sequence>MKGLDLRRSTFSVPSLSLLILFLGLVLVAFSHGRAVRAQQTPTLVVSPAQGTIIINNSNTITLELVAANVVNMQSFEVTLAYDPSVIKFESWALGELVSVFNWKLAEQTSPPGHFYLAYGRFAGGPVSGDGVLLEVTFSGVGKGTSPVAIALARYSAPTGEKTVFVCQDGSVSAVYDPTLLPKSTLSGRVLLQGRANPSGASVFLSPGAFFEIGPYVALSQNLPGINLRFDQVVNDTYTLNTGLDGYLNPALQVTLTADLTLPPLHLLGGDVNGDDRVDTTDLDAIRAAFGSPGAGIAADINGDGVVNLQDLALAAGNFGLTTDEAYAQWMNGE</sequence>
<dbReference type="InterPro" id="IPR018247">
    <property type="entry name" value="EF_Hand_1_Ca_BS"/>
</dbReference>
<dbReference type="InterPro" id="IPR002105">
    <property type="entry name" value="Dockerin_1_rpt"/>
</dbReference>
<dbReference type="Proteomes" id="UP000195514">
    <property type="component" value="Chromosome I"/>
</dbReference>
<protein>
    <recommendedName>
        <fullName evidence="1">Dockerin domain-containing protein</fullName>
    </recommendedName>
</protein>
<name>A0A1Y6K7U6_9CHLR</name>
<dbReference type="GO" id="GO:0030246">
    <property type="term" value="F:carbohydrate binding"/>
    <property type="evidence" value="ECO:0007669"/>
    <property type="project" value="InterPro"/>
</dbReference>